<feature type="domain" description="DUF4124" evidence="3">
    <location>
        <begin position="30"/>
        <end position="71"/>
    </location>
</feature>
<evidence type="ECO:0000259" key="3">
    <source>
        <dbReference type="Pfam" id="PF13511"/>
    </source>
</evidence>
<name>A0AAW7XLA9_9GAMM</name>
<feature type="chain" id="PRO_5043790453" evidence="2">
    <location>
        <begin position="23"/>
        <end position="114"/>
    </location>
</feature>
<evidence type="ECO:0000313" key="6">
    <source>
        <dbReference type="Proteomes" id="UP001169862"/>
    </source>
</evidence>
<evidence type="ECO:0000313" key="7">
    <source>
        <dbReference type="Proteomes" id="UP001177341"/>
    </source>
</evidence>
<proteinExistence type="predicted"/>
<accession>A0AAW7XLA9</accession>
<reference evidence="4" key="1">
    <citation type="submission" date="2023-07" db="EMBL/GenBank/DDBJ databases">
        <title>Genome content predicts the carbon catabolic preferences of heterotrophic bacteria.</title>
        <authorList>
            <person name="Gralka M."/>
        </authorList>
    </citation>
    <scope>NUCLEOTIDE SEQUENCE</scope>
    <source>
        <strain evidence="5">5G01</strain>
        <strain evidence="4">I2M16</strain>
    </source>
</reference>
<dbReference type="Pfam" id="PF13511">
    <property type="entry name" value="DUF4124"/>
    <property type="match status" value="1"/>
</dbReference>
<dbReference type="RefSeq" id="WP_075171407.1">
    <property type="nucleotide sequence ID" value="NZ_CAXHZV010000030.1"/>
</dbReference>
<keyword evidence="2" id="KW-0732">Signal</keyword>
<evidence type="ECO:0000256" key="2">
    <source>
        <dbReference type="SAM" id="SignalP"/>
    </source>
</evidence>
<keyword evidence="7" id="KW-1185">Reference proteome</keyword>
<feature type="signal peptide" evidence="2">
    <location>
        <begin position="1"/>
        <end position="22"/>
    </location>
</feature>
<dbReference type="InterPro" id="IPR025392">
    <property type="entry name" value="DUF4124"/>
</dbReference>
<evidence type="ECO:0000313" key="4">
    <source>
        <dbReference type="EMBL" id="MDO6454437.1"/>
    </source>
</evidence>
<dbReference type="EMBL" id="JAUYVO010000003">
    <property type="protein sequence ID" value="MDP2521968.1"/>
    <property type="molecule type" value="Genomic_DNA"/>
</dbReference>
<dbReference type="AlphaFoldDB" id="A0AAW7XLA9"/>
<feature type="compositionally biased region" description="Pro residues" evidence="1">
    <location>
        <begin position="61"/>
        <end position="73"/>
    </location>
</feature>
<evidence type="ECO:0000256" key="1">
    <source>
        <dbReference type="SAM" id="MobiDB-lite"/>
    </source>
</evidence>
<comment type="caution">
    <text evidence="4">The sequence shown here is derived from an EMBL/GenBank/DDBJ whole genome shotgun (WGS) entry which is preliminary data.</text>
</comment>
<dbReference type="Proteomes" id="UP001177341">
    <property type="component" value="Unassembled WGS sequence"/>
</dbReference>
<sequence>MQYPLLCALVVFAFGTTNTSVADTVKHDIVYTCTNADGSKSFSGLPCGPNAKRSEYKVATPPKPAAVETPPPRSGEIINETGQQQASAMNKGTKLNPQPPTARKKPNDDPSKKP</sequence>
<feature type="region of interest" description="Disordered" evidence="1">
    <location>
        <begin position="38"/>
        <end position="114"/>
    </location>
</feature>
<protein>
    <submittedName>
        <fullName evidence="4">DUF4124 domain-containing protein</fullName>
    </submittedName>
</protein>
<feature type="compositionally biased region" description="Polar residues" evidence="1">
    <location>
        <begin position="80"/>
        <end position="96"/>
    </location>
</feature>
<feature type="compositionally biased region" description="Basic and acidic residues" evidence="1">
    <location>
        <begin position="105"/>
        <end position="114"/>
    </location>
</feature>
<dbReference type="Proteomes" id="UP001169862">
    <property type="component" value="Unassembled WGS sequence"/>
</dbReference>
<organism evidence="4 6">
    <name type="scientific">Neptunomonas phycophila</name>
    <dbReference type="NCBI Taxonomy" id="1572645"/>
    <lineage>
        <taxon>Bacteria</taxon>
        <taxon>Pseudomonadati</taxon>
        <taxon>Pseudomonadota</taxon>
        <taxon>Gammaproteobacteria</taxon>
        <taxon>Oceanospirillales</taxon>
        <taxon>Oceanospirillaceae</taxon>
        <taxon>Neptunomonas</taxon>
    </lineage>
</organism>
<evidence type="ECO:0000313" key="5">
    <source>
        <dbReference type="EMBL" id="MDP2521968.1"/>
    </source>
</evidence>
<dbReference type="EMBL" id="JAUOPG010000008">
    <property type="protein sequence ID" value="MDO6454437.1"/>
    <property type="molecule type" value="Genomic_DNA"/>
</dbReference>
<gene>
    <name evidence="4" type="ORF">Q4490_12755</name>
    <name evidence="5" type="ORF">Q8W30_05225</name>
</gene>